<dbReference type="GO" id="GO:0008270">
    <property type="term" value="F:zinc ion binding"/>
    <property type="evidence" value="ECO:0007669"/>
    <property type="project" value="InterPro"/>
</dbReference>
<comment type="caution">
    <text evidence="3">The sequence shown here is derived from an EMBL/GenBank/DDBJ whole genome shotgun (WGS) entry which is preliminary data.</text>
</comment>
<dbReference type="SUPFAM" id="SSF57701">
    <property type="entry name" value="Zn2/Cys6 DNA-binding domain"/>
    <property type="match status" value="1"/>
</dbReference>
<feature type="region of interest" description="Disordered" evidence="1">
    <location>
        <begin position="73"/>
        <end position="92"/>
    </location>
</feature>
<dbReference type="Proteomes" id="UP001211065">
    <property type="component" value="Unassembled WGS sequence"/>
</dbReference>
<evidence type="ECO:0000313" key="4">
    <source>
        <dbReference type="Proteomes" id="UP001211065"/>
    </source>
</evidence>
<dbReference type="EMBL" id="JADGJW010000186">
    <property type="protein sequence ID" value="KAJ3222206.1"/>
    <property type="molecule type" value="Genomic_DNA"/>
</dbReference>
<dbReference type="InterPro" id="IPR053181">
    <property type="entry name" value="EcdB-like_regulator"/>
</dbReference>
<dbReference type="SMART" id="SM00066">
    <property type="entry name" value="GAL4"/>
    <property type="match status" value="1"/>
</dbReference>
<gene>
    <name evidence="3" type="ORF">HK099_002561</name>
</gene>
<dbReference type="CDD" id="cd00067">
    <property type="entry name" value="GAL4"/>
    <property type="match status" value="1"/>
</dbReference>
<reference evidence="3" key="1">
    <citation type="submission" date="2020-05" db="EMBL/GenBank/DDBJ databases">
        <title>Phylogenomic resolution of chytrid fungi.</title>
        <authorList>
            <person name="Stajich J.E."/>
            <person name="Amses K."/>
            <person name="Simmons R."/>
            <person name="Seto K."/>
            <person name="Myers J."/>
            <person name="Bonds A."/>
            <person name="Quandt C.A."/>
            <person name="Barry K."/>
            <person name="Liu P."/>
            <person name="Grigoriev I."/>
            <person name="Longcore J.E."/>
            <person name="James T.Y."/>
        </authorList>
    </citation>
    <scope>NUCLEOTIDE SEQUENCE</scope>
    <source>
        <strain evidence="3">JEL0476</strain>
    </source>
</reference>
<dbReference type="PROSITE" id="PS50048">
    <property type="entry name" value="ZN2_CY6_FUNGAL_2"/>
    <property type="match status" value="1"/>
</dbReference>
<dbReference type="Pfam" id="PF00172">
    <property type="entry name" value="Zn_clus"/>
    <property type="match status" value="1"/>
</dbReference>
<sequence length="666" mass="77458">MGNLRGMVSKQACDMCRLRKRKCDSVKPFCSKCVMLGQDCVYREICKKRGVKNTLDKSIEKIKVSLTTLRESFSENGENKSESKLKKKDKLPQEKNLNTVYENNPNLVNDNSNDSNFTKNGSLQRINKFSAQTETPSVLKSNVDFSFYSNPDNFSNLKKFFDDLNQMFLNNGDGVFNLSNYHVLLKTLSNQNLLLAYGSDSLRTYLPNSIQDFPYFKIGVDEKLKHFIRNNIPVVPNDCVVVSAIELEEGSDHNAAEDLNLKNENLLYLHLNRTVYQKNHFYLAAIKSYSANKRNLFNKYYLSSKKVFCEVEFAKLMISNLNDYSLYLSFALGCLRSRHYLLFTEKFGGSPYKASMLFAKMTSDILKTVVNSDEIYSIGYIEIKLQDIGYLFNFDKPNPENKFQKLYNDIEDIQARKIIWARVVRFTKKNGHFHLQDFSVFNAIDILDLHNKLIEWHDIIFPEKFRIFESLMDFWSIRGVKSLEHLNWNLRLCNMQLNIWYLWALIKIHSSQLNETRKFKLSPLSEIEGSSLDIILCSIRALSSILLLKLPEKKFKNFESVQNRELLGFCNLDKEFLPIVLSPTFEILLGESFKDIIEICLEKLKCKAGWSQNEDLQWELLSFHFKGVLLKILETRENPFCIRITKSLRTQIGVALDILEIKNLYN</sequence>
<dbReference type="GO" id="GO:0000981">
    <property type="term" value="F:DNA-binding transcription factor activity, RNA polymerase II-specific"/>
    <property type="evidence" value="ECO:0007669"/>
    <property type="project" value="InterPro"/>
</dbReference>
<protein>
    <recommendedName>
        <fullName evidence="2">Zn(2)-C6 fungal-type domain-containing protein</fullName>
    </recommendedName>
</protein>
<evidence type="ECO:0000313" key="3">
    <source>
        <dbReference type="EMBL" id="KAJ3222206.1"/>
    </source>
</evidence>
<dbReference type="InterPro" id="IPR001138">
    <property type="entry name" value="Zn2Cys6_DnaBD"/>
</dbReference>
<feature type="domain" description="Zn(2)-C6 fungal-type" evidence="2">
    <location>
        <begin position="12"/>
        <end position="42"/>
    </location>
</feature>
<dbReference type="Gene3D" id="4.10.240.10">
    <property type="entry name" value="Zn(2)-C6 fungal-type DNA-binding domain"/>
    <property type="match status" value="1"/>
</dbReference>
<dbReference type="AlphaFoldDB" id="A0AAD5U2J8"/>
<evidence type="ECO:0000256" key="1">
    <source>
        <dbReference type="SAM" id="MobiDB-lite"/>
    </source>
</evidence>
<keyword evidence="4" id="KW-1185">Reference proteome</keyword>
<evidence type="ECO:0000259" key="2">
    <source>
        <dbReference type="PROSITE" id="PS50048"/>
    </source>
</evidence>
<dbReference type="PANTHER" id="PTHR47785">
    <property type="entry name" value="ZN(II)2CYS6 TRANSCRIPTION FACTOR (EUROFUNG)-RELATED-RELATED"/>
    <property type="match status" value="1"/>
</dbReference>
<dbReference type="PROSITE" id="PS00463">
    <property type="entry name" value="ZN2_CY6_FUNGAL_1"/>
    <property type="match status" value="1"/>
</dbReference>
<proteinExistence type="predicted"/>
<dbReference type="InterPro" id="IPR036864">
    <property type="entry name" value="Zn2-C6_fun-type_DNA-bd_sf"/>
</dbReference>
<organism evidence="3 4">
    <name type="scientific">Clydaea vesicula</name>
    <dbReference type="NCBI Taxonomy" id="447962"/>
    <lineage>
        <taxon>Eukaryota</taxon>
        <taxon>Fungi</taxon>
        <taxon>Fungi incertae sedis</taxon>
        <taxon>Chytridiomycota</taxon>
        <taxon>Chytridiomycota incertae sedis</taxon>
        <taxon>Chytridiomycetes</taxon>
        <taxon>Lobulomycetales</taxon>
        <taxon>Lobulomycetaceae</taxon>
        <taxon>Clydaea</taxon>
    </lineage>
</organism>
<name>A0AAD5U2J8_9FUNG</name>
<accession>A0AAD5U2J8</accession>